<dbReference type="Pfam" id="PF00909">
    <property type="entry name" value="Ammonium_transp"/>
    <property type="match status" value="1"/>
</dbReference>
<feature type="transmembrane region" description="Helical" evidence="8">
    <location>
        <begin position="90"/>
        <end position="115"/>
    </location>
</feature>
<feature type="transmembrane region" description="Helical" evidence="8">
    <location>
        <begin position="316"/>
        <end position="337"/>
    </location>
</feature>
<dbReference type="Gene3D" id="1.10.3430.10">
    <property type="entry name" value="Ammonium transporter AmtB like domains"/>
    <property type="match status" value="1"/>
</dbReference>
<sequence>MTIDLSVVIDTLWMVIASILVFSMQAGFALVESGFTRSKNAANIMMKNFMDYSIGTIIFFIVGFSLMFHGSVAGLFGIPDLCVSGDYTSLGLIVPLLAFVFFQSVFCSTSVTIVSGAVAERMKFSSYLIFSSLMTAIIYPISGHWVWGGGWLAQLGFHDFAGSSVVHALGGFAALAGIILLGARRGKFNQDGSSNTIHGHSLTMAALGVFILWIGWFGFNAGSTLTASDPWAIAHVVMTTNLAPAAAAVTTLMMSWFKGKPSVGAALNGSLAGLVAITAGCDLVSPLGAIAIGVIAGMVMMFGNDLLERKFKLDDAVGAIPVHGFCGVVGTILTGLFSTSNGLFYTGSFSFLGIQIIGAFVIALWGFVMGYLLLALLKKISGIRVSATEEENGLDLSEHAESAYGEFLLKEDVKTSEN</sequence>
<comment type="caution">
    <text evidence="9">The sequence shown here is derived from an EMBL/GenBank/DDBJ whole genome shotgun (WGS) entry which is preliminary data.</text>
</comment>
<feature type="transmembrane region" description="Helical" evidence="8">
    <location>
        <begin position="263"/>
        <end position="280"/>
    </location>
</feature>
<evidence type="ECO:0000256" key="2">
    <source>
        <dbReference type="ARBA" id="ARBA00005887"/>
    </source>
</evidence>
<organism evidence="9 10">
    <name type="scientific">Turicibacter sanguinis</name>
    <dbReference type="NCBI Taxonomy" id="154288"/>
    <lineage>
        <taxon>Bacteria</taxon>
        <taxon>Bacillati</taxon>
        <taxon>Bacillota</taxon>
        <taxon>Erysipelotrichia</taxon>
        <taxon>Erysipelotrichales</taxon>
        <taxon>Turicibacteraceae</taxon>
        <taxon>Turicibacter</taxon>
    </lineage>
</organism>
<evidence type="ECO:0000256" key="8">
    <source>
        <dbReference type="RuleBase" id="RU362002"/>
    </source>
</evidence>
<dbReference type="GO" id="GO:0097272">
    <property type="term" value="P:ammonium homeostasis"/>
    <property type="evidence" value="ECO:0007669"/>
    <property type="project" value="TreeGrafter"/>
</dbReference>
<dbReference type="InterPro" id="IPR018047">
    <property type="entry name" value="Ammonium_transpt_CS"/>
</dbReference>
<dbReference type="OrthoDB" id="9814202at2"/>
<feature type="transmembrane region" description="Helical" evidence="8">
    <location>
        <begin position="127"/>
        <end position="148"/>
    </location>
</feature>
<evidence type="ECO:0000256" key="1">
    <source>
        <dbReference type="ARBA" id="ARBA00004141"/>
    </source>
</evidence>
<feature type="transmembrane region" description="Helical" evidence="8">
    <location>
        <begin position="52"/>
        <end position="78"/>
    </location>
</feature>
<proteinExistence type="inferred from homology"/>
<dbReference type="NCBIfam" id="TIGR00836">
    <property type="entry name" value="amt"/>
    <property type="match status" value="1"/>
</dbReference>
<dbReference type="InterPro" id="IPR029020">
    <property type="entry name" value="Ammonium/urea_transptr"/>
</dbReference>
<dbReference type="PRINTS" id="PR00342">
    <property type="entry name" value="RHESUSRHD"/>
</dbReference>
<evidence type="ECO:0000256" key="7">
    <source>
        <dbReference type="ARBA" id="ARBA00023177"/>
    </source>
</evidence>
<dbReference type="InterPro" id="IPR002229">
    <property type="entry name" value="RhesusRHD"/>
</dbReference>
<feature type="transmembrane region" description="Helical" evidence="8">
    <location>
        <begin position="349"/>
        <end position="374"/>
    </location>
</feature>
<evidence type="ECO:0000313" key="9">
    <source>
        <dbReference type="EMBL" id="MTK21397.1"/>
    </source>
</evidence>
<evidence type="ECO:0000256" key="3">
    <source>
        <dbReference type="ARBA" id="ARBA00022448"/>
    </source>
</evidence>
<dbReference type="InterPro" id="IPR024041">
    <property type="entry name" value="NH4_transpt_AmtB-like_dom"/>
</dbReference>
<keyword evidence="7 8" id="KW-0924">Ammonia transport</keyword>
<dbReference type="GO" id="GO:0008519">
    <property type="term" value="F:ammonium channel activity"/>
    <property type="evidence" value="ECO:0007669"/>
    <property type="project" value="InterPro"/>
</dbReference>
<dbReference type="RefSeq" id="WP_006785832.1">
    <property type="nucleotide sequence ID" value="NZ_CABJBH010000003.1"/>
</dbReference>
<dbReference type="InterPro" id="IPR001905">
    <property type="entry name" value="Ammonium_transpt"/>
</dbReference>
<feature type="transmembrane region" description="Helical" evidence="8">
    <location>
        <begin position="202"/>
        <end position="219"/>
    </location>
</feature>
<comment type="similarity">
    <text evidence="2 8">Belongs to the ammonia transporter channel (TC 1.A.11.2) family.</text>
</comment>
<dbReference type="PROSITE" id="PS01219">
    <property type="entry name" value="AMMONIUM_TRANSP"/>
    <property type="match status" value="1"/>
</dbReference>
<evidence type="ECO:0000313" key="10">
    <source>
        <dbReference type="Proteomes" id="UP000487649"/>
    </source>
</evidence>
<dbReference type="PANTHER" id="PTHR11730:SF89">
    <property type="entry name" value="AMMONIUM TRANSPORTER SLL0108-RELATED"/>
    <property type="match status" value="1"/>
</dbReference>
<accession>A0A173RRB5</accession>
<keyword evidence="3 8" id="KW-0813">Transport</keyword>
<feature type="transmembrane region" description="Helical" evidence="8">
    <location>
        <begin position="12"/>
        <end position="31"/>
    </location>
</feature>
<name>A0A173RRB5_9FIRM</name>
<gene>
    <name evidence="9" type="primary">amt</name>
    <name evidence="9" type="ORF">GMA92_08185</name>
</gene>
<feature type="transmembrane region" description="Helical" evidence="8">
    <location>
        <begin position="286"/>
        <end position="304"/>
    </location>
</feature>
<keyword evidence="4 8" id="KW-0812">Transmembrane</keyword>
<dbReference type="EMBL" id="WMQE01000016">
    <property type="protein sequence ID" value="MTK21397.1"/>
    <property type="molecule type" value="Genomic_DNA"/>
</dbReference>
<reference evidence="9 10" key="1">
    <citation type="journal article" date="2019" name="Nat. Med.">
        <title>A library of human gut bacterial isolates paired with longitudinal multiomics data enables mechanistic microbiome research.</title>
        <authorList>
            <person name="Poyet M."/>
            <person name="Groussin M."/>
            <person name="Gibbons S.M."/>
            <person name="Avila-Pacheco J."/>
            <person name="Jiang X."/>
            <person name="Kearney S.M."/>
            <person name="Perrotta A.R."/>
            <person name="Berdy B."/>
            <person name="Zhao S."/>
            <person name="Lieberman T.D."/>
            <person name="Swanson P.K."/>
            <person name="Smith M."/>
            <person name="Roesemann S."/>
            <person name="Alexander J.E."/>
            <person name="Rich S.A."/>
            <person name="Livny J."/>
            <person name="Vlamakis H."/>
            <person name="Clish C."/>
            <person name="Bullock K."/>
            <person name="Deik A."/>
            <person name="Scott J."/>
            <person name="Pierce K.A."/>
            <person name="Xavier R.J."/>
            <person name="Alm E.J."/>
        </authorList>
    </citation>
    <scope>NUCLEOTIDE SEQUENCE [LARGE SCALE GENOMIC DNA]</scope>
    <source>
        <strain evidence="9 10">BIOML-A198</strain>
    </source>
</reference>
<comment type="subcellular location">
    <subcellularLocation>
        <location evidence="8">Cell membrane</location>
        <topology evidence="8">Multi-pass membrane protein</topology>
    </subcellularLocation>
    <subcellularLocation>
        <location evidence="1">Membrane</location>
        <topology evidence="1">Multi-pass membrane protein</topology>
    </subcellularLocation>
</comment>
<keyword evidence="5 8" id="KW-1133">Transmembrane helix</keyword>
<feature type="transmembrane region" description="Helical" evidence="8">
    <location>
        <begin position="160"/>
        <end position="181"/>
    </location>
</feature>
<dbReference type="SUPFAM" id="SSF111352">
    <property type="entry name" value="Ammonium transporter"/>
    <property type="match status" value="1"/>
</dbReference>
<keyword evidence="6 8" id="KW-0472">Membrane</keyword>
<dbReference type="PANTHER" id="PTHR11730">
    <property type="entry name" value="AMMONIUM TRANSPORTER"/>
    <property type="match status" value="1"/>
</dbReference>
<dbReference type="GO" id="GO:0005886">
    <property type="term" value="C:plasma membrane"/>
    <property type="evidence" value="ECO:0007669"/>
    <property type="project" value="UniProtKB-SubCell"/>
</dbReference>
<evidence type="ECO:0000256" key="6">
    <source>
        <dbReference type="ARBA" id="ARBA00023136"/>
    </source>
</evidence>
<feature type="transmembrane region" description="Helical" evidence="8">
    <location>
        <begin position="231"/>
        <end position="256"/>
    </location>
</feature>
<evidence type="ECO:0000256" key="5">
    <source>
        <dbReference type="ARBA" id="ARBA00022989"/>
    </source>
</evidence>
<dbReference type="Proteomes" id="UP000487649">
    <property type="component" value="Unassembled WGS sequence"/>
</dbReference>
<protein>
    <recommendedName>
        <fullName evidence="8">Ammonium transporter</fullName>
    </recommendedName>
</protein>
<evidence type="ECO:0000256" key="4">
    <source>
        <dbReference type="ARBA" id="ARBA00022692"/>
    </source>
</evidence>
<dbReference type="AlphaFoldDB" id="A0A173RRB5"/>